<dbReference type="EMBL" id="JBHMBK010000012">
    <property type="protein sequence ID" value="MFB9686148.1"/>
    <property type="molecule type" value="Genomic_DNA"/>
</dbReference>
<protein>
    <submittedName>
        <fullName evidence="1">DUF4192 domain-containing protein</fullName>
    </submittedName>
</protein>
<dbReference type="InterPro" id="IPR025447">
    <property type="entry name" value="DUF4192"/>
</dbReference>
<evidence type="ECO:0000313" key="2">
    <source>
        <dbReference type="Proteomes" id="UP001589535"/>
    </source>
</evidence>
<comment type="caution">
    <text evidence="1">The sequence shown here is derived from an EMBL/GenBank/DDBJ whole genome shotgun (WGS) entry which is preliminary data.</text>
</comment>
<dbReference type="Proteomes" id="UP001589535">
    <property type="component" value="Unassembled WGS sequence"/>
</dbReference>
<name>A0ABV5U8C1_9PSEU</name>
<dbReference type="Pfam" id="PF13830">
    <property type="entry name" value="DUF4192"/>
    <property type="match status" value="1"/>
</dbReference>
<evidence type="ECO:0000313" key="1">
    <source>
        <dbReference type="EMBL" id="MFB9686148.1"/>
    </source>
</evidence>
<keyword evidence="2" id="KW-1185">Reference proteome</keyword>
<reference evidence="1 2" key="1">
    <citation type="submission" date="2024-09" db="EMBL/GenBank/DDBJ databases">
        <authorList>
            <person name="Sun Q."/>
            <person name="Mori K."/>
        </authorList>
    </citation>
    <scope>NUCLEOTIDE SEQUENCE [LARGE SCALE GENOMIC DNA]</scope>
    <source>
        <strain evidence="1 2">JCM 13852</strain>
    </source>
</reference>
<sequence>MALTIDGTSDVLAGLPAIFGFVPRHSLVLLSTLHHTDRFTKVGPMNRADLGYVVADPAPAVDAFARQVGDLPVQNVLAAMIRPSTNPADDTDLPRRDTADTITTLLNDHGFTDIDVVHVPDIAAGARWRSYQTPGRTGVLPDPASTVFAAAAAAEGRIVADRRQDLVARFSPAPAPLRERLHHPIAAAIVDAGLDADKPAAALARLARADAAIRAASEGTLPTDETAIVDLVATFVTIPFFDALIAVDGGLHLGVENLVMHLWRHACDPGASRLATVIAMHAYQRGDGVTARIALETADLQQPLPRLLLEMLDRCVPPTQIRTLAQEMSRDTRDKLLGAQPTDKS</sequence>
<organism evidence="1 2">
    <name type="scientific">Amycolatopsis plumensis</name>
    <dbReference type="NCBI Taxonomy" id="236508"/>
    <lineage>
        <taxon>Bacteria</taxon>
        <taxon>Bacillati</taxon>
        <taxon>Actinomycetota</taxon>
        <taxon>Actinomycetes</taxon>
        <taxon>Pseudonocardiales</taxon>
        <taxon>Pseudonocardiaceae</taxon>
        <taxon>Amycolatopsis</taxon>
    </lineage>
</organism>
<dbReference type="RefSeq" id="WP_378194877.1">
    <property type="nucleotide sequence ID" value="NZ_JBHMBK010000012.1"/>
</dbReference>
<proteinExistence type="predicted"/>
<accession>A0ABV5U8C1</accession>
<gene>
    <name evidence="1" type="ORF">ACFFTO_18280</name>
</gene>